<evidence type="ECO:0000256" key="6">
    <source>
        <dbReference type="SAM" id="MobiDB-lite"/>
    </source>
</evidence>
<proteinExistence type="predicted"/>
<reference evidence="9" key="1">
    <citation type="submission" date="2020-01" db="EMBL/GenBank/DDBJ databases">
        <title>Draft genome sequence of the Termite Coptotermes fromosanus.</title>
        <authorList>
            <person name="Itakura S."/>
            <person name="Yosikawa Y."/>
            <person name="Umezawa K."/>
        </authorList>
    </citation>
    <scope>NUCLEOTIDE SEQUENCE [LARGE SCALE GENOMIC DNA]</scope>
</reference>
<dbReference type="Gene3D" id="3.30.70.330">
    <property type="match status" value="2"/>
</dbReference>
<evidence type="ECO:0000256" key="5">
    <source>
        <dbReference type="PROSITE-ProRule" id="PRU00176"/>
    </source>
</evidence>
<organism evidence="8 9">
    <name type="scientific">Coptotermes formosanus</name>
    <name type="common">Formosan subterranean termite</name>
    <dbReference type="NCBI Taxonomy" id="36987"/>
    <lineage>
        <taxon>Eukaryota</taxon>
        <taxon>Metazoa</taxon>
        <taxon>Ecdysozoa</taxon>
        <taxon>Arthropoda</taxon>
        <taxon>Hexapoda</taxon>
        <taxon>Insecta</taxon>
        <taxon>Pterygota</taxon>
        <taxon>Neoptera</taxon>
        <taxon>Polyneoptera</taxon>
        <taxon>Dictyoptera</taxon>
        <taxon>Blattodea</taxon>
        <taxon>Blattoidea</taxon>
        <taxon>Termitoidae</taxon>
        <taxon>Rhinotermitidae</taxon>
        <taxon>Coptotermes</taxon>
    </lineage>
</organism>
<dbReference type="InterPro" id="IPR002343">
    <property type="entry name" value="Hud_Sxl_RNA"/>
</dbReference>
<evidence type="ECO:0000256" key="1">
    <source>
        <dbReference type="ARBA" id="ARBA00022737"/>
    </source>
</evidence>
<dbReference type="GO" id="GO:1990904">
    <property type="term" value="C:ribonucleoprotein complex"/>
    <property type="evidence" value="ECO:0007669"/>
    <property type="project" value="InterPro"/>
</dbReference>
<dbReference type="EMBL" id="BLKM01012205">
    <property type="protein sequence ID" value="GFG35823.1"/>
    <property type="molecule type" value="Genomic_DNA"/>
</dbReference>
<evidence type="ECO:0000259" key="7">
    <source>
        <dbReference type="PROSITE" id="PS50102"/>
    </source>
</evidence>
<evidence type="ECO:0000256" key="4">
    <source>
        <dbReference type="ARBA" id="ARBA00039536"/>
    </source>
</evidence>
<protein>
    <recommendedName>
        <fullName evidence="4">Protein alan shepard</fullName>
    </recommendedName>
</protein>
<gene>
    <name evidence="8" type="ORF">Cfor_09304</name>
</gene>
<dbReference type="AlphaFoldDB" id="A0A6L2PT79"/>
<dbReference type="PANTHER" id="PTHR24012">
    <property type="entry name" value="RNA BINDING PROTEIN"/>
    <property type="match status" value="1"/>
</dbReference>
<dbReference type="CDD" id="cd12244">
    <property type="entry name" value="RRM2_MSSP"/>
    <property type="match status" value="1"/>
</dbReference>
<feature type="domain" description="RRM" evidence="7">
    <location>
        <begin position="130"/>
        <end position="208"/>
    </location>
</feature>
<evidence type="ECO:0000313" key="9">
    <source>
        <dbReference type="Proteomes" id="UP000502823"/>
    </source>
</evidence>
<keyword evidence="2 5" id="KW-0694">RNA-binding</keyword>
<dbReference type="SUPFAM" id="SSF54928">
    <property type="entry name" value="RNA-binding domain, RBD"/>
    <property type="match status" value="1"/>
</dbReference>
<feature type="compositionally biased region" description="Low complexity" evidence="6">
    <location>
        <begin position="87"/>
        <end position="117"/>
    </location>
</feature>
<dbReference type="InterPro" id="IPR000504">
    <property type="entry name" value="RRM_dom"/>
</dbReference>
<dbReference type="OrthoDB" id="271725at2759"/>
<dbReference type="FunFam" id="3.30.70.330:FF:000169">
    <property type="entry name" value="protein alan shepard isoform X4"/>
    <property type="match status" value="1"/>
</dbReference>
<feature type="non-terminal residue" evidence="8">
    <location>
        <position position="497"/>
    </location>
</feature>
<dbReference type="GO" id="GO:0003723">
    <property type="term" value="F:RNA binding"/>
    <property type="evidence" value="ECO:0007669"/>
    <property type="project" value="UniProtKB-UniRule"/>
</dbReference>
<dbReference type="CDD" id="cd12243">
    <property type="entry name" value="RRM1_MSSP"/>
    <property type="match status" value="1"/>
</dbReference>
<dbReference type="Proteomes" id="UP000502823">
    <property type="component" value="Unassembled WGS sequence"/>
</dbReference>
<feature type="region of interest" description="Disordered" evidence="6">
    <location>
        <begin position="78"/>
        <end position="127"/>
    </location>
</feature>
<sequence length="497" mass="53061">GTSGPRPAYAGNGGQGKSGPRGPPVGSNITPQQTNIGGNSIYRGGTWGGGANPYPSLRYATPMGPTNATSYSAAYTHQPSYGSQRVPTAASPANTNSSSSSNTGSQSGTLSTSLSNNMGPGPAGEQLSKTNLYIRGLNQNTTDKDLVQMCSMYGNIISTKAILDKNTNKCKGYGFVDFETPASAESAVKALQAKGVQAQMAKVGISLLRRLPSVRYQQEQDPTNLYIANLPLSFKENDVDNLLAKYGQVISTRILRDTSGQSKGVGFARMESKEKCEQIIQMFNGSPLAGSKEPLLVKFADGGIKKRNIYKSQDQRMWKDGGEAAPVSYDPSGMAQNGVTTQHMLPAALTQYGRHYGAQTMQSYSLPGNPWLPQYVMQPAPHMTQVEDQFACQLATASHIHTYKNENRHSRGVSVMMPTSADPGSVQYGSMIPQLTTHMSALQIGTGGSYITSPHAYSFYAGPGTSIIHAVPIPDSEQTSNAASPDDTYQPYQNQPP</sequence>
<dbReference type="InterPro" id="IPR012677">
    <property type="entry name" value="Nucleotide-bd_a/b_plait_sf"/>
</dbReference>
<dbReference type="InParanoid" id="A0A6L2PT79"/>
<keyword evidence="1" id="KW-0677">Repeat</keyword>
<dbReference type="PRINTS" id="PR00961">
    <property type="entry name" value="HUDSXLRNA"/>
</dbReference>
<feature type="non-terminal residue" evidence="8">
    <location>
        <position position="1"/>
    </location>
</feature>
<comment type="caution">
    <text evidence="8">The sequence shown here is derived from an EMBL/GenBank/DDBJ whole genome shotgun (WGS) entry which is preliminary data.</text>
</comment>
<comment type="function">
    <text evidence="3">Has a role in the perception of gravity.</text>
</comment>
<accession>A0A6L2PT79</accession>
<dbReference type="FunFam" id="3.30.70.330:FF:000012">
    <property type="entry name" value="RNA-binding motif, single-stranded-interacting protein 3 isoform 1"/>
    <property type="match status" value="1"/>
</dbReference>
<dbReference type="FunCoup" id="A0A6L2PT79">
    <property type="interactions" value="382"/>
</dbReference>
<dbReference type="SMART" id="SM00360">
    <property type="entry name" value="RRM"/>
    <property type="match status" value="2"/>
</dbReference>
<feature type="region of interest" description="Disordered" evidence="6">
    <location>
        <begin position="1"/>
        <end position="42"/>
    </location>
</feature>
<evidence type="ECO:0000256" key="2">
    <source>
        <dbReference type="ARBA" id="ARBA00022884"/>
    </source>
</evidence>
<dbReference type="Pfam" id="PF00076">
    <property type="entry name" value="RRM_1"/>
    <property type="match status" value="2"/>
</dbReference>
<keyword evidence="9" id="KW-1185">Reference proteome</keyword>
<feature type="compositionally biased region" description="Polar residues" evidence="6">
    <location>
        <begin position="27"/>
        <end position="38"/>
    </location>
</feature>
<dbReference type="InterPro" id="IPR035979">
    <property type="entry name" value="RBD_domain_sf"/>
</dbReference>
<name>A0A6L2PT79_COPFO</name>
<evidence type="ECO:0000256" key="3">
    <source>
        <dbReference type="ARBA" id="ARBA00037469"/>
    </source>
</evidence>
<dbReference type="PROSITE" id="PS50102">
    <property type="entry name" value="RRM"/>
    <property type="match status" value="2"/>
</dbReference>
<evidence type="ECO:0000313" key="8">
    <source>
        <dbReference type="EMBL" id="GFG35823.1"/>
    </source>
</evidence>
<feature type="region of interest" description="Disordered" evidence="6">
    <location>
        <begin position="470"/>
        <end position="497"/>
    </location>
</feature>
<feature type="domain" description="RRM" evidence="7">
    <location>
        <begin position="223"/>
        <end position="302"/>
    </location>
</feature>